<dbReference type="AlphaFoldDB" id="A0A1I4VTW8"/>
<sequence>MPSIGTGSFDILPFVERRVVHDDHASEQELGQNVLRHPKPAKKSGVSSSKKLKAMNAKAASAFALMKVALLTTCRARMAMRLWVTQAFL</sequence>
<dbReference type="Proteomes" id="UP000183287">
    <property type="component" value="Unassembled WGS sequence"/>
</dbReference>
<keyword evidence="3" id="KW-1185">Reference proteome</keyword>
<protein>
    <submittedName>
        <fullName evidence="2">Uncharacterized protein</fullName>
    </submittedName>
</protein>
<feature type="region of interest" description="Disordered" evidence="1">
    <location>
        <begin position="26"/>
        <end position="50"/>
    </location>
</feature>
<name>A0A1I4VTW8_9PROT</name>
<reference evidence="3" key="1">
    <citation type="submission" date="2016-10" db="EMBL/GenBank/DDBJ databases">
        <authorList>
            <person name="Varghese N."/>
            <person name="Submissions S."/>
        </authorList>
    </citation>
    <scope>NUCLEOTIDE SEQUENCE [LARGE SCALE GENOMIC DNA]</scope>
    <source>
        <strain evidence="3">Nm44</strain>
    </source>
</reference>
<gene>
    <name evidence="2" type="ORF">SAMN05421863_109014</name>
</gene>
<organism evidence="2 3">
    <name type="scientific">Nitrosomonas communis</name>
    <dbReference type="NCBI Taxonomy" id="44574"/>
    <lineage>
        <taxon>Bacteria</taxon>
        <taxon>Pseudomonadati</taxon>
        <taxon>Pseudomonadota</taxon>
        <taxon>Betaproteobacteria</taxon>
        <taxon>Nitrosomonadales</taxon>
        <taxon>Nitrosomonadaceae</taxon>
        <taxon>Nitrosomonas</taxon>
    </lineage>
</organism>
<evidence type="ECO:0000256" key="1">
    <source>
        <dbReference type="SAM" id="MobiDB-lite"/>
    </source>
</evidence>
<evidence type="ECO:0000313" key="2">
    <source>
        <dbReference type="EMBL" id="SFN04623.1"/>
    </source>
</evidence>
<accession>A0A1I4VTW8</accession>
<proteinExistence type="predicted"/>
<evidence type="ECO:0000313" key="3">
    <source>
        <dbReference type="Proteomes" id="UP000183287"/>
    </source>
</evidence>
<dbReference type="EMBL" id="FOUB01000090">
    <property type="protein sequence ID" value="SFN04623.1"/>
    <property type="molecule type" value="Genomic_DNA"/>
</dbReference>